<comment type="caution">
    <text evidence="1">The sequence shown here is derived from an EMBL/GenBank/DDBJ whole genome shotgun (WGS) entry which is preliminary data.</text>
</comment>
<reference evidence="1 2" key="1">
    <citation type="submission" date="2018-11" db="EMBL/GenBank/DDBJ databases">
        <title>Genomes From Bacteria Associated with the Canine Oral Cavity: a Test Case for Automated Genome-Based Taxonomic Assignment.</title>
        <authorList>
            <person name="Coil D.A."/>
            <person name="Jospin G."/>
            <person name="Darling A.E."/>
            <person name="Wallis C."/>
            <person name="Davis I.J."/>
            <person name="Harris S."/>
            <person name="Eisen J.A."/>
            <person name="Holcombe L.J."/>
            <person name="O'Flynn C."/>
        </authorList>
    </citation>
    <scope>NUCLEOTIDE SEQUENCE [LARGE SCALE GENOMIC DNA]</scope>
    <source>
        <strain evidence="1 2">OH1047_COT-310</strain>
    </source>
</reference>
<dbReference type="Proteomes" id="UP000279562">
    <property type="component" value="Unassembled WGS sequence"/>
</dbReference>
<evidence type="ECO:0000313" key="2">
    <source>
        <dbReference type="Proteomes" id="UP000279562"/>
    </source>
</evidence>
<proteinExistence type="predicted"/>
<evidence type="ECO:0000313" key="1">
    <source>
        <dbReference type="EMBL" id="RRD92486.1"/>
    </source>
</evidence>
<name>A0A3P2ACS8_9BACE</name>
<dbReference type="RefSeq" id="WP_018964952.1">
    <property type="nucleotide sequence ID" value="NZ_RQYF01000010.1"/>
</dbReference>
<dbReference type="GeneID" id="57240170"/>
<dbReference type="EMBL" id="RQYF01000010">
    <property type="protein sequence ID" value="RRD92486.1"/>
    <property type="molecule type" value="Genomic_DNA"/>
</dbReference>
<gene>
    <name evidence="1" type="ORF">EII33_04045</name>
</gene>
<organism evidence="1 2">
    <name type="scientific">Prevotella heparinolytica</name>
    <dbReference type="NCBI Taxonomy" id="28113"/>
    <lineage>
        <taxon>Bacteria</taxon>
        <taxon>Pseudomonadati</taxon>
        <taxon>Bacteroidota</taxon>
        <taxon>Bacteroidia</taxon>
        <taxon>Bacteroidales</taxon>
        <taxon>Bacteroidaceae</taxon>
        <taxon>Bacteroides</taxon>
    </lineage>
</organism>
<dbReference type="AlphaFoldDB" id="A0A3P2ACS8"/>
<accession>A0A3P2ACS8</accession>
<sequence length="67" mass="7164">MAVLLVNDDFGVIFSSHRGKGALSAETEFVGQRHTLPVSRDDADEASTLFGGYFDGDSSPFSIPLQS</sequence>
<protein>
    <submittedName>
        <fullName evidence="1">Uncharacterized protein</fullName>
    </submittedName>
</protein>
<keyword evidence="2" id="KW-1185">Reference proteome</keyword>